<protein>
    <submittedName>
        <fullName evidence="1">Uncharacterized protein</fullName>
    </submittedName>
</protein>
<dbReference type="AlphaFoldDB" id="A0A5R8K7K6"/>
<comment type="caution">
    <text evidence="1">The sequence shown here is derived from an EMBL/GenBank/DDBJ whole genome shotgun (WGS) entry which is preliminary data.</text>
</comment>
<sequence length="212" mass="24196">MNPQLFINYSDEQKFWRSCVQKAVFLFNRKDKNTLLCPRKVNGVDVNKTHRAWGAASERAIAHRLAIYLEQVLIRQGLVGRGSSLAVDCEYNRHLDNVKTQRIPHELSDIVEKAKRKMIESNTEEYGMISVAPDIVVHRRGDDADNCLVIELKKRSNPEIREYDELKLKTFTKATCDGFGYKLGVAVEAIDDVRVEKRKLAIAKCFANGSEL</sequence>
<keyword evidence="2" id="KW-1185">Reference proteome</keyword>
<accession>A0A5R8K7K6</accession>
<evidence type="ECO:0000313" key="1">
    <source>
        <dbReference type="EMBL" id="TLD68320.1"/>
    </source>
</evidence>
<dbReference type="OrthoDB" id="8907997at2"/>
<dbReference type="EMBL" id="VAUV01000027">
    <property type="protein sequence ID" value="TLD68320.1"/>
    <property type="molecule type" value="Genomic_DNA"/>
</dbReference>
<gene>
    <name evidence="1" type="ORF">FEM03_23235</name>
</gene>
<name>A0A5R8K7K6_9BACT</name>
<proteinExistence type="predicted"/>
<dbReference type="RefSeq" id="WP_138088712.1">
    <property type="nucleotide sequence ID" value="NZ_VAUV01000027.1"/>
</dbReference>
<dbReference type="Proteomes" id="UP000306196">
    <property type="component" value="Unassembled WGS sequence"/>
</dbReference>
<evidence type="ECO:0000313" key="2">
    <source>
        <dbReference type="Proteomes" id="UP000306196"/>
    </source>
</evidence>
<reference evidence="1 2" key="1">
    <citation type="submission" date="2019-05" db="EMBL/GenBank/DDBJ databases">
        <title>Verrucobacter flavum gen. nov., sp. nov. a new member of the family Verrucomicrobiaceae.</title>
        <authorList>
            <person name="Szuroczki S."/>
            <person name="Abbaszade G."/>
            <person name="Szabo A."/>
            <person name="Felfoldi T."/>
            <person name="Schumann P."/>
            <person name="Boka K."/>
            <person name="Keki Z."/>
            <person name="Toumi M."/>
            <person name="Toth E."/>
        </authorList>
    </citation>
    <scope>NUCLEOTIDE SEQUENCE [LARGE SCALE GENOMIC DNA]</scope>
    <source>
        <strain evidence="1 2">MG-N-17</strain>
    </source>
</reference>
<organism evidence="1 2">
    <name type="scientific">Phragmitibacter flavus</name>
    <dbReference type="NCBI Taxonomy" id="2576071"/>
    <lineage>
        <taxon>Bacteria</taxon>
        <taxon>Pseudomonadati</taxon>
        <taxon>Verrucomicrobiota</taxon>
        <taxon>Verrucomicrobiia</taxon>
        <taxon>Verrucomicrobiales</taxon>
        <taxon>Verrucomicrobiaceae</taxon>
        <taxon>Phragmitibacter</taxon>
    </lineage>
</organism>